<evidence type="ECO:0000259" key="9">
    <source>
        <dbReference type="Pfam" id="PF12704"/>
    </source>
</evidence>
<dbReference type="EMBL" id="AMRG01000001">
    <property type="protein sequence ID" value="EKE87671.1"/>
    <property type="molecule type" value="Genomic_DNA"/>
</dbReference>
<evidence type="ECO:0000256" key="7">
    <source>
        <dbReference type="SAM" id="Phobius"/>
    </source>
</evidence>
<comment type="subcellular location">
    <subcellularLocation>
        <location evidence="1">Cell membrane</location>
        <topology evidence="1">Multi-pass membrane protein</topology>
    </subcellularLocation>
</comment>
<dbReference type="InterPro" id="IPR003838">
    <property type="entry name" value="ABC3_permease_C"/>
</dbReference>
<dbReference type="AlphaFoldDB" id="K2JWF6"/>
<dbReference type="eggNOG" id="COG0577">
    <property type="taxonomic scope" value="Bacteria"/>
</dbReference>
<evidence type="ECO:0000259" key="8">
    <source>
        <dbReference type="Pfam" id="PF02687"/>
    </source>
</evidence>
<evidence type="ECO:0000256" key="1">
    <source>
        <dbReference type="ARBA" id="ARBA00004651"/>
    </source>
</evidence>
<dbReference type="STRING" id="740709.A10D4_01215"/>
<evidence type="ECO:0000313" key="10">
    <source>
        <dbReference type="EMBL" id="EKE87671.1"/>
    </source>
</evidence>
<feature type="transmembrane region" description="Helical" evidence="7">
    <location>
        <begin position="282"/>
        <end position="307"/>
    </location>
</feature>
<organism evidence="10 11">
    <name type="scientific">Idiomarina xiamenensis 10-D-4</name>
    <dbReference type="NCBI Taxonomy" id="740709"/>
    <lineage>
        <taxon>Bacteria</taxon>
        <taxon>Pseudomonadati</taxon>
        <taxon>Pseudomonadota</taxon>
        <taxon>Gammaproteobacteria</taxon>
        <taxon>Alteromonadales</taxon>
        <taxon>Idiomarinaceae</taxon>
        <taxon>Idiomarina</taxon>
    </lineage>
</organism>
<protein>
    <recommendedName>
        <fullName evidence="12">ABC transporter permease</fullName>
    </recommendedName>
</protein>
<accession>K2JWF6</accession>
<dbReference type="InterPro" id="IPR050250">
    <property type="entry name" value="Macrolide_Exporter_MacB"/>
</dbReference>
<dbReference type="RefSeq" id="WP_008487201.1">
    <property type="nucleotide sequence ID" value="NZ_AMRG01000001.1"/>
</dbReference>
<evidence type="ECO:0000256" key="2">
    <source>
        <dbReference type="ARBA" id="ARBA00022475"/>
    </source>
</evidence>
<dbReference type="GO" id="GO:0022857">
    <property type="term" value="F:transmembrane transporter activity"/>
    <property type="evidence" value="ECO:0007669"/>
    <property type="project" value="TreeGrafter"/>
</dbReference>
<dbReference type="Proteomes" id="UP000014115">
    <property type="component" value="Unassembled WGS sequence"/>
</dbReference>
<reference evidence="10 11" key="1">
    <citation type="journal article" date="2012" name="J. Bacteriol.">
        <title>Genome Sequence of Idiomarina xiamenensis Type Strain 10-D-4.</title>
        <authorList>
            <person name="Lai Q."/>
            <person name="Wang L."/>
            <person name="Wang W."/>
            <person name="Shao Z."/>
        </authorList>
    </citation>
    <scope>NUCLEOTIDE SEQUENCE [LARGE SCALE GENOMIC DNA]</scope>
    <source>
        <strain evidence="10 11">10-D-4</strain>
    </source>
</reference>
<evidence type="ECO:0000256" key="5">
    <source>
        <dbReference type="ARBA" id="ARBA00023136"/>
    </source>
</evidence>
<evidence type="ECO:0000256" key="6">
    <source>
        <dbReference type="ARBA" id="ARBA00038076"/>
    </source>
</evidence>
<dbReference type="PANTHER" id="PTHR30572:SF4">
    <property type="entry name" value="ABC TRANSPORTER PERMEASE YTRF"/>
    <property type="match status" value="1"/>
</dbReference>
<feature type="domain" description="ABC3 transporter permease C-terminal" evidence="8">
    <location>
        <begin position="287"/>
        <end position="398"/>
    </location>
</feature>
<feature type="transmembrane region" description="Helical" evidence="7">
    <location>
        <begin position="328"/>
        <end position="356"/>
    </location>
</feature>
<dbReference type="GO" id="GO:0005886">
    <property type="term" value="C:plasma membrane"/>
    <property type="evidence" value="ECO:0007669"/>
    <property type="project" value="UniProtKB-SubCell"/>
</dbReference>
<dbReference type="InterPro" id="IPR025857">
    <property type="entry name" value="MacB_PCD"/>
</dbReference>
<gene>
    <name evidence="10" type="ORF">A10D4_01215</name>
</gene>
<feature type="transmembrane region" description="Helical" evidence="7">
    <location>
        <begin position="368"/>
        <end position="387"/>
    </location>
</feature>
<comment type="similarity">
    <text evidence="6">Belongs to the ABC-4 integral membrane protein family.</text>
</comment>
<name>K2JWF6_9GAMM</name>
<keyword evidence="3 7" id="KW-0812">Transmembrane</keyword>
<dbReference type="Pfam" id="PF02687">
    <property type="entry name" value="FtsX"/>
    <property type="match status" value="1"/>
</dbReference>
<sequence>MIAIGPTFRALLRNKVGALLLALQIALTMTVVVNAIHVISSRGDLMSRPSGLDEANQFYLTSTGYASNFNEALVVAEDLRQLRALPAVAGAIQTNATPLGSSGWSTGLSLSMDEQASGVGAAVYFVDETGLDTLGVKLIAGRNFRANEIGEREKNAIDWPSQIIVTEATAAGLFPDLSPAQVVGKSVYISSTSQTTIIGVIDRLQAPWNGWSGVERSMLIPQRTLFGSSRYFIRAQPGQLNQAMRAVQDHLDQHPQGRLIRNVRTMDETRARSYRDDQALQGVLWVTMTALVIITALGIIGMVSFNVNRRRKQIGTRRALGASRNDIIGYFMLENLLTTVVGLVLGSVSSILLNIWLVDTFNLPRIGWLYLPVAMLLLIVVGLLAVYGPARKAAAISPALATRQ</sequence>
<evidence type="ECO:0000256" key="4">
    <source>
        <dbReference type="ARBA" id="ARBA00022989"/>
    </source>
</evidence>
<dbReference type="PANTHER" id="PTHR30572">
    <property type="entry name" value="MEMBRANE COMPONENT OF TRANSPORTER-RELATED"/>
    <property type="match status" value="1"/>
</dbReference>
<dbReference type="Pfam" id="PF12704">
    <property type="entry name" value="MacB_PCD"/>
    <property type="match status" value="1"/>
</dbReference>
<dbReference type="OrthoDB" id="9770036at2"/>
<feature type="domain" description="MacB-like periplasmic core" evidence="9">
    <location>
        <begin position="55"/>
        <end position="247"/>
    </location>
</feature>
<keyword evidence="5 7" id="KW-0472">Membrane</keyword>
<evidence type="ECO:0000313" key="11">
    <source>
        <dbReference type="Proteomes" id="UP000014115"/>
    </source>
</evidence>
<proteinExistence type="inferred from homology"/>
<evidence type="ECO:0008006" key="12">
    <source>
        <dbReference type="Google" id="ProtNLM"/>
    </source>
</evidence>
<dbReference type="PATRIC" id="fig|740709.3.peg.245"/>
<evidence type="ECO:0000256" key="3">
    <source>
        <dbReference type="ARBA" id="ARBA00022692"/>
    </source>
</evidence>
<keyword evidence="4 7" id="KW-1133">Transmembrane helix</keyword>
<keyword evidence="2" id="KW-1003">Cell membrane</keyword>
<keyword evidence="11" id="KW-1185">Reference proteome</keyword>
<comment type="caution">
    <text evidence="10">The sequence shown here is derived from an EMBL/GenBank/DDBJ whole genome shotgun (WGS) entry which is preliminary data.</text>
</comment>